<dbReference type="CDD" id="cd22101">
    <property type="entry name" value="F-box_FBXO30-like"/>
    <property type="match status" value="1"/>
</dbReference>
<dbReference type="OrthoDB" id="5918172at2759"/>
<reference evidence="8 9" key="1">
    <citation type="journal article" date="2014" name="Nat. Commun.">
        <title>Molecular traces of alternative social organization in a termite genome.</title>
        <authorList>
            <person name="Terrapon N."/>
            <person name="Li C."/>
            <person name="Robertson H.M."/>
            <person name="Ji L."/>
            <person name="Meng X."/>
            <person name="Booth W."/>
            <person name="Chen Z."/>
            <person name="Childers C.P."/>
            <person name="Glastad K.M."/>
            <person name="Gokhale K."/>
            <person name="Gowin J."/>
            <person name="Gronenberg W."/>
            <person name="Hermansen R.A."/>
            <person name="Hu H."/>
            <person name="Hunt B.G."/>
            <person name="Huylmans A.K."/>
            <person name="Khalil S.M."/>
            <person name="Mitchell R.D."/>
            <person name="Munoz-Torres M.C."/>
            <person name="Mustard J.A."/>
            <person name="Pan H."/>
            <person name="Reese J.T."/>
            <person name="Scharf M.E."/>
            <person name="Sun F."/>
            <person name="Vogel H."/>
            <person name="Xiao J."/>
            <person name="Yang W."/>
            <person name="Yang Z."/>
            <person name="Yang Z."/>
            <person name="Zhou J."/>
            <person name="Zhu J."/>
            <person name="Brent C.S."/>
            <person name="Elsik C.G."/>
            <person name="Goodisman M.A."/>
            <person name="Liberles D.A."/>
            <person name="Roe R.M."/>
            <person name="Vargo E.L."/>
            <person name="Vilcinskas A."/>
            <person name="Wang J."/>
            <person name="Bornberg-Bauer E."/>
            <person name="Korb J."/>
            <person name="Zhang G."/>
            <person name="Liebig J."/>
        </authorList>
    </citation>
    <scope>NUCLEOTIDE SEQUENCE [LARGE SCALE GENOMIC DNA]</scope>
    <source>
        <tissue evidence="8">Whole organism</tissue>
    </source>
</reference>
<dbReference type="InParanoid" id="A0A067R4J1"/>
<feature type="domain" description="TRAF-type" evidence="6">
    <location>
        <begin position="70"/>
        <end position="124"/>
    </location>
</feature>
<dbReference type="Gene3D" id="3.30.40.10">
    <property type="entry name" value="Zinc/RING finger domain, C3HC4 (zinc finger)"/>
    <property type="match status" value="1"/>
</dbReference>
<accession>A0A067R4J1</accession>
<dbReference type="Gene3D" id="1.20.1280.50">
    <property type="match status" value="1"/>
</dbReference>
<evidence type="ECO:0000256" key="4">
    <source>
        <dbReference type="ARBA" id="ARBA00022833"/>
    </source>
</evidence>
<dbReference type="SMART" id="SM00256">
    <property type="entry name" value="FBOX"/>
    <property type="match status" value="1"/>
</dbReference>
<dbReference type="InterPro" id="IPR031890">
    <property type="entry name" value="Fbxo30/Fbxo40"/>
</dbReference>
<keyword evidence="9" id="KW-1185">Reference proteome</keyword>
<dbReference type="AlphaFoldDB" id="A0A067R4J1"/>
<evidence type="ECO:0000259" key="7">
    <source>
        <dbReference type="PROSITE" id="PS50181"/>
    </source>
</evidence>
<dbReference type="SUPFAM" id="SSF81383">
    <property type="entry name" value="F-box domain"/>
    <property type="match status" value="1"/>
</dbReference>
<evidence type="ECO:0000256" key="5">
    <source>
        <dbReference type="PROSITE-ProRule" id="PRU00207"/>
    </source>
</evidence>
<organism evidence="8 9">
    <name type="scientific">Zootermopsis nevadensis</name>
    <name type="common">Dampwood termite</name>
    <dbReference type="NCBI Taxonomy" id="136037"/>
    <lineage>
        <taxon>Eukaryota</taxon>
        <taxon>Metazoa</taxon>
        <taxon>Ecdysozoa</taxon>
        <taxon>Arthropoda</taxon>
        <taxon>Hexapoda</taxon>
        <taxon>Insecta</taxon>
        <taxon>Pterygota</taxon>
        <taxon>Neoptera</taxon>
        <taxon>Polyneoptera</taxon>
        <taxon>Dictyoptera</taxon>
        <taxon>Blattodea</taxon>
        <taxon>Blattoidea</taxon>
        <taxon>Termitoidae</taxon>
        <taxon>Termopsidae</taxon>
        <taxon>Zootermopsis</taxon>
    </lineage>
</organism>
<dbReference type="EMBL" id="KK852708">
    <property type="protein sequence ID" value="KDR17996.1"/>
    <property type="molecule type" value="Genomic_DNA"/>
</dbReference>
<dbReference type="Gene3D" id="3.30.40.150">
    <property type="entry name" value="TRAF-like zinc-finger, N-terminal subdomain"/>
    <property type="match status" value="1"/>
</dbReference>
<evidence type="ECO:0000256" key="3">
    <source>
        <dbReference type="ARBA" id="ARBA00022786"/>
    </source>
</evidence>
<feature type="domain" description="F-box" evidence="7">
    <location>
        <begin position="538"/>
        <end position="592"/>
    </location>
</feature>
<dbReference type="InterPro" id="IPR036047">
    <property type="entry name" value="F-box-like_dom_sf"/>
</dbReference>
<evidence type="ECO:0000313" key="8">
    <source>
        <dbReference type="EMBL" id="KDR17996.1"/>
    </source>
</evidence>
<keyword evidence="2 5" id="KW-0863">Zinc-finger</keyword>
<dbReference type="Pfam" id="PF15965">
    <property type="entry name" value="zf-TRAF_2"/>
    <property type="match status" value="1"/>
</dbReference>
<evidence type="ECO:0000259" key="6">
    <source>
        <dbReference type="PROSITE" id="PS50145"/>
    </source>
</evidence>
<proteinExistence type="predicted"/>
<evidence type="ECO:0000313" key="9">
    <source>
        <dbReference type="Proteomes" id="UP000027135"/>
    </source>
</evidence>
<protein>
    <submittedName>
        <fullName evidence="8">F-box only protein 30</fullName>
    </submittedName>
</protein>
<dbReference type="InterPro" id="IPR001810">
    <property type="entry name" value="F-box_dom"/>
</dbReference>
<dbReference type="PROSITE" id="PS50145">
    <property type="entry name" value="ZF_TRAF"/>
    <property type="match status" value="1"/>
</dbReference>
<dbReference type="STRING" id="136037.A0A067R4J1"/>
<keyword evidence="4 5" id="KW-0862">Zinc</keyword>
<evidence type="ECO:0000256" key="2">
    <source>
        <dbReference type="ARBA" id="ARBA00022771"/>
    </source>
</evidence>
<gene>
    <name evidence="8" type="ORF">L798_07178</name>
</gene>
<name>A0A067R4J1_ZOONE</name>
<feature type="zinc finger region" description="TRAF-type" evidence="5">
    <location>
        <begin position="70"/>
        <end position="124"/>
    </location>
</feature>
<dbReference type="PROSITE" id="PS50181">
    <property type="entry name" value="FBOX"/>
    <property type="match status" value="1"/>
</dbReference>
<dbReference type="PANTHER" id="PTHR15933:SF20">
    <property type="entry name" value="F-BOX DOMAIN-CONTAINING PROTEIN"/>
    <property type="match status" value="1"/>
</dbReference>
<sequence>MTAMRELVDSCENEHSSEVETHDVGGHSHCDTCIKVTKCMVQPTRNESCKIVTCELNCGFSFHACKLTEHKLLCAYEKVACINAGNGCPVTLMRHQRASHLETCPASVVTCNMGWNRWSVCSQEHQMRSAFDLLNPQTKKGQLDVALVLHDQKRLNEWMKMALQTRHVLQNNLTKYFSEVPFHTWSSCEGENSVFVPSISDEDDKSWECKKAPPGLQSSVCGELYRVRRGSVNDSMIDPLAHITTKSHSLGHNGTPEFINTDNPNTQENSVCGMEYSIASPPSLLNGSLKSEIDQSQDSYSKTNTVILNSDRSKSSPVGVNTQSEYLEMTRDSREALSHNFGAGDSTCSEQNGHYRVCFVNNTQVNDIFSASMTGHASSVISPPPSGPPMVVSLGLDITLGTITRYHSKPHDKYAFLCAQEFRRDEYSWHYKNVHNDIHGGLNGWLEHRCPLAHYGCMYSLRRLYPTTKGATVIHNETLESFGVKPFVPYDIPVLNHCSKVTKSIVQSTSHKKSNSFSGSHVQNSEDTQDWSVISSQPLALCQLPFEVLRHVCRFLDSFSLCNLALTCRRLREVCCSLLEERGLVVQQWKKSRIGSRVTWTVAYKRWFFSTGFTPVHKWGFEAEDHMSNHLRSCVCFERCMESKPLFHMFGEEPDPTLHAKLIAKSGEDQDFAVGKSY</sequence>
<dbReference type="eggNOG" id="ENOG502QTD9">
    <property type="taxonomic scope" value="Eukaryota"/>
</dbReference>
<dbReference type="InterPro" id="IPR043013">
    <property type="entry name" value="Znf_TRAF_N"/>
</dbReference>
<dbReference type="GO" id="GO:0008270">
    <property type="term" value="F:zinc ion binding"/>
    <property type="evidence" value="ECO:0007669"/>
    <property type="project" value="UniProtKB-KW"/>
</dbReference>
<dbReference type="OMA" id="SSWQVKE"/>
<dbReference type="GO" id="GO:0061630">
    <property type="term" value="F:ubiquitin protein ligase activity"/>
    <property type="evidence" value="ECO:0007669"/>
    <property type="project" value="InterPro"/>
</dbReference>
<dbReference type="InterPro" id="IPR013083">
    <property type="entry name" value="Znf_RING/FYVE/PHD"/>
</dbReference>
<evidence type="ECO:0000256" key="1">
    <source>
        <dbReference type="ARBA" id="ARBA00022723"/>
    </source>
</evidence>
<dbReference type="InterPro" id="IPR001293">
    <property type="entry name" value="Znf_TRAF"/>
</dbReference>
<dbReference type="Pfam" id="PF15966">
    <property type="entry name" value="F-box_4"/>
    <property type="match status" value="1"/>
</dbReference>
<dbReference type="PANTHER" id="PTHR15933">
    <property type="entry name" value="PROTEIN CBG16327"/>
    <property type="match status" value="1"/>
</dbReference>
<keyword evidence="1 5" id="KW-0479">Metal-binding</keyword>
<dbReference type="Proteomes" id="UP000027135">
    <property type="component" value="Unassembled WGS sequence"/>
</dbReference>
<keyword evidence="3" id="KW-0833">Ubl conjugation pathway</keyword>
<dbReference type="SUPFAM" id="SSF49599">
    <property type="entry name" value="TRAF domain-like"/>
    <property type="match status" value="1"/>
</dbReference>